<dbReference type="InterPro" id="IPR050463">
    <property type="entry name" value="Gfo/Idh/MocA_oxidrdct_glycsds"/>
</dbReference>
<dbReference type="InterPro" id="IPR000683">
    <property type="entry name" value="Gfo/Idh/MocA-like_OxRdtase_N"/>
</dbReference>
<dbReference type="RefSeq" id="WP_345233326.1">
    <property type="nucleotide sequence ID" value="NZ_BAABIQ010000042.1"/>
</dbReference>
<protein>
    <recommendedName>
        <fullName evidence="1">Gfo/Idh/MocA-like oxidoreductase N-terminal domain-containing protein</fullName>
    </recommendedName>
</protein>
<dbReference type="SUPFAM" id="SSF55347">
    <property type="entry name" value="Glyceraldehyde-3-phosphate dehydrogenase-like, C-terminal domain"/>
    <property type="match status" value="1"/>
</dbReference>
<keyword evidence="3" id="KW-1185">Reference proteome</keyword>
<evidence type="ECO:0000313" key="3">
    <source>
        <dbReference type="Proteomes" id="UP001501411"/>
    </source>
</evidence>
<dbReference type="PANTHER" id="PTHR43818:SF5">
    <property type="entry name" value="OXIDOREDUCTASE FAMILY PROTEIN"/>
    <property type="match status" value="1"/>
</dbReference>
<evidence type="ECO:0000259" key="1">
    <source>
        <dbReference type="Pfam" id="PF01408"/>
    </source>
</evidence>
<name>A0ABP9C196_9SPHI</name>
<dbReference type="Proteomes" id="UP001501411">
    <property type="component" value="Unassembled WGS sequence"/>
</dbReference>
<comment type="caution">
    <text evidence="2">The sequence shown here is derived from an EMBL/GenBank/DDBJ whole genome shotgun (WGS) entry which is preliminary data.</text>
</comment>
<dbReference type="EMBL" id="BAABIQ010000042">
    <property type="protein sequence ID" value="GAA4801562.1"/>
    <property type="molecule type" value="Genomic_DNA"/>
</dbReference>
<organism evidence="2 3">
    <name type="scientific">Olivibacter ginsenosidimutans</name>
    <dbReference type="NCBI Taxonomy" id="1176537"/>
    <lineage>
        <taxon>Bacteria</taxon>
        <taxon>Pseudomonadati</taxon>
        <taxon>Bacteroidota</taxon>
        <taxon>Sphingobacteriia</taxon>
        <taxon>Sphingobacteriales</taxon>
        <taxon>Sphingobacteriaceae</taxon>
        <taxon>Olivibacter</taxon>
    </lineage>
</organism>
<reference evidence="3" key="1">
    <citation type="journal article" date="2019" name="Int. J. Syst. Evol. Microbiol.">
        <title>The Global Catalogue of Microorganisms (GCM) 10K type strain sequencing project: providing services to taxonomists for standard genome sequencing and annotation.</title>
        <authorList>
            <consortium name="The Broad Institute Genomics Platform"/>
            <consortium name="The Broad Institute Genome Sequencing Center for Infectious Disease"/>
            <person name="Wu L."/>
            <person name="Ma J."/>
        </authorList>
    </citation>
    <scope>NUCLEOTIDE SEQUENCE [LARGE SCALE GENOMIC DNA]</scope>
    <source>
        <strain evidence="3">JCM 18200</strain>
    </source>
</reference>
<dbReference type="PROSITE" id="PS51318">
    <property type="entry name" value="TAT"/>
    <property type="match status" value="1"/>
</dbReference>
<gene>
    <name evidence="2" type="ORF">GCM10023231_32900</name>
</gene>
<dbReference type="Pfam" id="PF01408">
    <property type="entry name" value="GFO_IDH_MocA"/>
    <property type="match status" value="1"/>
</dbReference>
<dbReference type="InterPro" id="IPR036291">
    <property type="entry name" value="NAD(P)-bd_dom_sf"/>
</dbReference>
<proteinExistence type="predicted"/>
<dbReference type="PANTHER" id="PTHR43818">
    <property type="entry name" value="BCDNA.GH03377"/>
    <property type="match status" value="1"/>
</dbReference>
<sequence>MTKKIIDHSRRGFIKKLSGSALLAVASPTGITEAVTIKDKKIQILKRRSSVPANDRIAIAAIGLGIMGFGNLKAALLDEGVELVGGADCYDGHLQKIKELYGAHIKTTRHDEEILGDPSVDAVIISTPDHWHARQALAAMQKGKAVYCEKPLVHKIEEGDALIQMHRKTKIPFQVGSQWASSIVMQKAKELYEAGAIGRLNFVEVYTDRFDAKGAWQYSVPPDASTDTCDWNTFQGGATDLPFDPIRFFRWRNYKAYGTGMAGDLFVHLFTRLHTITSAKGPNRIYATGGLNYWKDGRDVPDLMLGLFDYPETSTHPAFNLSLRVNFVDGSGGGDSMRLVGNEGEMVLEGNRVTIRNKQLPKAPGYGGWDTFGTFPKKIQEEFIAVYDQQYKDSKQTVIPVGETIFEAPKGYDMRVDHFDNWFQAIRTGTTAVEGPEFAMRTAGPALAANISQQEKRIVEWDPEGIKPLQTV</sequence>
<accession>A0ABP9C196</accession>
<dbReference type="Gene3D" id="3.40.50.720">
    <property type="entry name" value="NAD(P)-binding Rossmann-like Domain"/>
    <property type="match status" value="1"/>
</dbReference>
<dbReference type="Gene3D" id="3.30.360.10">
    <property type="entry name" value="Dihydrodipicolinate Reductase, domain 2"/>
    <property type="match status" value="1"/>
</dbReference>
<feature type="domain" description="Gfo/Idh/MocA-like oxidoreductase N-terminal" evidence="1">
    <location>
        <begin position="58"/>
        <end position="176"/>
    </location>
</feature>
<evidence type="ECO:0000313" key="2">
    <source>
        <dbReference type="EMBL" id="GAA4801562.1"/>
    </source>
</evidence>
<dbReference type="SUPFAM" id="SSF51735">
    <property type="entry name" value="NAD(P)-binding Rossmann-fold domains"/>
    <property type="match status" value="1"/>
</dbReference>
<dbReference type="InterPro" id="IPR006311">
    <property type="entry name" value="TAT_signal"/>
</dbReference>